<dbReference type="GO" id="GO:0005576">
    <property type="term" value="C:extracellular region"/>
    <property type="evidence" value="ECO:0007669"/>
    <property type="project" value="UniProtKB-SubCell"/>
</dbReference>
<evidence type="ECO:0000313" key="5">
    <source>
        <dbReference type="EMBL" id="PPJ50307.1"/>
    </source>
</evidence>
<keyword evidence="6" id="KW-1185">Reference proteome</keyword>
<reference evidence="6" key="1">
    <citation type="journal article" date="2017" name="bioRxiv">
        <title>Conservation of a gene cluster reveals novel cercosporin biosynthetic mechanisms and extends production to the genus Colletotrichum.</title>
        <authorList>
            <person name="de Jonge R."/>
            <person name="Ebert M.K."/>
            <person name="Huitt-Roehl C.R."/>
            <person name="Pal P."/>
            <person name="Suttle J.C."/>
            <person name="Spanner R.E."/>
            <person name="Neubauer J.D."/>
            <person name="Jurick W.M.II."/>
            <person name="Stott K.A."/>
            <person name="Secor G.A."/>
            <person name="Thomma B.P.H.J."/>
            <person name="Van de Peer Y."/>
            <person name="Townsend C.A."/>
            <person name="Bolton M.D."/>
        </authorList>
    </citation>
    <scope>NUCLEOTIDE SEQUENCE [LARGE SCALE GENOMIC DNA]</scope>
    <source>
        <strain evidence="6">CBS538.71</strain>
    </source>
</reference>
<name>A0A2S6BS47_9PEZI</name>
<dbReference type="Proteomes" id="UP000237631">
    <property type="component" value="Unassembled WGS sequence"/>
</dbReference>
<dbReference type="Pfam" id="PF03022">
    <property type="entry name" value="MRJP"/>
    <property type="match status" value="1"/>
</dbReference>
<dbReference type="EMBL" id="PNEN01001788">
    <property type="protein sequence ID" value="PPJ50307.1"/>
    <property type="molecule type" value="Genomic_DNA"/>
</dbReference>
<dbReference type="Gene3D" id="2.120.10.30">
    <property type="entry name" value="TolB, C-terminal domain"/>
    <property type="match status" value="1"/>
</dbReference>
<dbReference type="PANTHER" id="PTHR10009:SF18">
    <property type="entry name" value="PROTEIN YELLOW-LIKE PROTEIN"/>
    <property type="match status" value="1"/>
</dbReference>
<accession>A0A2S6BS47</accession>
<evidence type="ECO:0008006" key="7">
    <source>
        <dbReference type="Google" id="ProtNLM"/>
    </source>
</evidence>
<feature type="chain" id="PRO_5015554402" description="Major royal jelly protein" evidence="4">
    <location>
        <begin position="19"/>
        <end position="436"/>
    </location>
</feature>
<comment type="subcellular location">
    <subcellularLocation>
        <location evidence="1">Secreted</location>
    </subcellularLocation>
</comment>
<keyword evidence="4" id="KW-0732">Signal</keyword>
<evidence type="ECO:0000256" key="2">
    <source>
        <dbReference type="ARBA" id="ARBA00009127"/>
    </source>
</evidence>
<evidence type="ECO:0000256" key="1">
    <source>
        <dbReference type="ARBA" id="ARBA00004613"/>
    </source>
</evidence>
<evidence type="ECO:0000256" key="4">
    <source>
        <dbReference type="SAM" id="SignalP"/>
    </source>
</evidence>
<gene>
    <name evidence="5" type="ORF">CBER1_06472</name>
</gene>
<comment type="caution">
    <text evidence="5">The sequence shown here is derived from an EMBL/GenBank/DDBJ whole genome shotgun (WGS) entry which is preliminary data.</text>
</comment>
<keyword evidence="3" id="KW-0964">Secreted</keyword>
<proteinExistence type="inferred from homology"/>
<sequence>MTLRTTFAAAGLALLASAQNNSSNGLDINQLIGDPGVYGPAIELVHLYSGDPQFPTGITVSREGRLFSNYPGALDPANTNDGTNGRFTIAELINGTTEVAWPSVELNSPPGGAINYTTTPPTGANYDNYLIGSQSIVIDAANRAWILDTGRVALPNGVIVSASPGGTKLIGVHLNNDTVFQTIVFPSDVAYPDSYLNDLRIDLNPEVTESGKGIIYITDSSPEGRNGIVMADIGTGETWRHLDGNPNVRVQEQFTFTQWGSPRYGFIAPSGPFAYTGFGADGIALSADGKTLFWKLVAGRNMYSIPTERLRDRSSTSEWLAQAFIQNWGETGVTDGMETDTNNLIYHGHAEANAVAVFNPANASHEIFVRDPRINWPDTLSVSWDGYLYFTNNQLPFGAAFAPGEDRRQPPYSLLRVPLPNNGSKIGVDVAREAGY</sequence>
<comment type="similarity">
    <text evidence="2">Belongs to the major royal jelly protein family.</text>
</comment>
<dbReference type="InterPro" id="IPR011042">
    <property type="entry name" value="6-blade_b-propeller_TolB-like"/>
</dbReference>
<dbReference type="PANTHER" id="PTHR10009">
    <property type="entry name" value="PROTEIN YELLOW-RELATED"/>
    <property type="match status" value="1"/>
</dbReference>
<evidence type="ECO:0000256" key="3">
    <source>
        <dbReference type="ARBA" id="ARBA00022525"/>
    </source>
</evidence>
<organism evidence="5 6">
    <name type="scientific">Cercospora berteroae</name>
    <dbReference type="NCBI Taxonomy" id="357750"/>
    <lineage>
        <taxon>Eukaryota</taxon>
        <taxon>Fungi</taxon>
        <taxon>Dikarya</taxon>
        <taxon>Ascomycota</taxon>
        <taxon>Pezizomycotina</taxon>
        <taxon>Dothideomycetes</taxon>
        <taxon>Dothideomycetidae</taxon>
        <taxon>Mycosphaerellales</taxon>
        <taxon>Mycosphaerellaceae</taxon>
        <taxon>Cercospora</taxon>
    </lineage>
</organism>
<feature type="signal peptide" evidence="4">
    <location>
        <begin position="1"/>
        <end position="18"/>
    </location>
</feature>
<dbReference type="SUPFAM" id="SSF63829">
    <property type="entry name" value="Calcium-dependent phosphotriesterase"/>
    <property type="match status" value="1"/>
</dbReference>
<dbReference type="AlphaFoldDB" id="A0A2S6BS47"/>
<dbReference type="InterPro" id="IPR017996">
    <property type="entry name" value="MRJP/yellow-related"/>
</dbReference>
<protein>
    <recommendedName>
        <fullName evidence="7">Major royal jelly protein</fullName>
    </recommendedName>
</protein>
<dbReference type="OrthoDB" id="7776143at2759"/>
<evidence type="ECO:0000313" key="6">
    <source>
        <dbReference type="Proteomes" id="UP000237631"/>
    </source>
</evidence>